<dbReference type="KEGG" id="nec:KGD82_16120"/>
<evidence type="ECO:0000313" key="2">
    <source>
        <dbReference type="Proteomes" id="UP000682416"/>
    </source>
</evidence>
<dbReference type="EMBL" id="CP074402">
    <property type="protein sequence ID" value="QVJ00291.1"/>
    <property type="molecule type" value="Genomic_DNA"/>
</dbReference>
<evidence type="ECO:0000313" key="1">
    <source>
        <dbReference type="EMBL" id="QVJ00291.1"/>
    </source>
</evidence>
<dbReference type="Proteomes" id="UP000682416">
    <property type="component" value="Chromosome"/>
</dbReference>
<proteinExistence type="predicted"/>
<accession>A0A975QHX6</accession>
<dbReference type="AlphaFoldDB" id="A0A975QHX6"/>
<keyword evidence="2" id="KW-1185">Reference proteome</keyword>
<gene>
    <name evidence="1" type="ORF">KGD82_16120</name>
</gene>
<name>A0A975QHX6_9ACTN</name>
<sequence length="72" mass="8267">MIRTDRRPQITDQRSRYADLRWRAATTGPGFILTQGRDHAGVTYALTQLGHTDFFYSLDEVEMFLAQHPATP</sequence>
<reference evidence="1" key="1">
    <citation type="submission" date="2021-05" db="EMBL/GenBank/DDBJ databases">
        <authorList>
            <person name="Kaiqin L."/>
            <person name="Jian G."/>
        </authorList>
    </citation>
    <scope>NUCLEOTIDE SEQUENCE</scope>
    <source>
        <strain evidence="1">HDS5</strain>
    </source>
</reference>
<protein>
    <submittedName>
        <fullName evidence="1">Uncharacterized protein</fullName>
    </submittedName>
</protein>
<organism evidence="1 2">
    <name type="scientific">Nocardiopsis eucommiae</name>
    <dbReference type="NCBI Taxonomy" id="2831970"/>
    <lineage>
        <taxon>Bacteria</taxon>
        <taxon>Bacillati</taxon>
        <taxon>Actinomycetota</taxon>
        <taxon>Actinomycetes</taxon>
        <taxon>Streptosporangiales</taxon>
        <taxon>Nocardiopsidaceae</taxon>
        <taxon>Nocardiopsis</taxon>
    </lineage>
</organism>